<dbReference type="EMBL" id="VCIA01000001">
    <property type="protein sequence ID" value="TMN21584.1"/>
    <property type="molecule type" value="Genomic_DNA"/>
</dbReference>
<proteinExistence type="predicted"/>
<dbReference type="EMBL" id="VJMZ01000001">
    <property type="protein sequence ID" value="TRM10487.1"/>
    <property type="molecule type" value="Genomic_DNA"/>
</dbReference>
<dbReference type="Gene3D" id="3.30.420.40">
    <property type="match status" value="1"/>
</dbReference>
<reference evidence="1 3" key="1">
    <citation type="submission" date="2019-05" db="EMBL/GenBank/DDBJ databases">
        <title>Genomic analysis of Lentibacillus sp. NKC220-2.</title>
        <authorList>
            <person name="Oh Y.J."/>
        </authorList>
    </citation>
    <scope>NUCLEOTIDE SEQUENCE [LARGE SCALE GENOMIC DNA]</scope>
    <source>
        <strain evidence="1 3">NKC220-2</strain>
    </source>
</reference>
<dbReference type="PANTHER" id="PTHR32432">
    <property type="entry name" value="CELL DIVISION PROTEIN FTSA-RELATED"/>
    <property type="match status" value="1"/>
</dbReference>
<gene>
    <name evidence="1" type="ORF">FFL34_05280</name>
    <name evidence="2" type="ORF">FH966_01430</name>
</gene>
<evidence type="ECO:0000313" key="1">
    <source>
        <dbReference type="EMBL" id="TMN21584.1"/>
    </source>
</evidence>
<dbReference type="Proteomes" id="UP000319280">
    <property type="component" value="Unassembled WGS sequence"/>
</dbReference>
<accession>A0A5S3QI54</accession>
<keyword evidence="4" id="KW-1185">Reference proteome</keyword>
<comment type="caution">
    <text evidence="2">The sequence shown here is derived from an EMBL/GenBank/DDBJ whole genome shotgun (WGS) entry which is preliminary data.</text>
</comment>
<evidence type="ECO:0000313" key="4">
    <source>
        <dbReference type="Proteomes" id="UP000319280"/>
    </source>
</evidence>
<dbReference type="PANTHER" id="PTHR32432:SF3">
    <property type="entry name" value="ETHANOLAMINE UTILIZATION PROTEIN EUTJ"/>
    <property type="match status" value="1"/>
</dbReference>
<organism evidence="2 4">
    <name type="scientific">Lentibacillus cibarius</name>
    <dbReference type="NCBI Taxonomy" id="2583219"/>
    <lineage>
        <taxon>Bacteria</taxon>
        <taxon>Bacillati</taxon>
        <taxon>Bacillota</taxon>
        <taxon>Bacilli</taxon>
        <taxon>Bacillales</taxon>
        <taxon>Bacillaceae</taxon>
        <taxon>Lentibacillus</taxon>
    </lineage>
</organism>
<dbReference type="AlphaFoldDB" id="A0A549YF61"/>
<accession>A0A549YF61</accession>
<dbReference type="InterPro" id="IPR050696">
    <property type="entry name" value="FtsA/MreB"/>
</dbReference>
<evidence type="ECO:0000313" key="2">
    <source>
        <dbReference type="EMBL" id="TRM10487.1"/>
    </source>
</evidence>
<evidence type="ECO:0000313" key="3">
    <source>
        <dbReference type="Proteomes" id="UP000306980"/>
    </source>
</evidence>
<dbReference type="OrthoDB" id="2690797at2"/>
<protein>
    <submittedName>
        <fullName evidence="2">Pilus assembly protein PilM</fullName>
    </submittedName>
</protein>
<name>A0A549YF61_9BACI</name>
<dbReference type="InterPro" id="IPR005883">
    <property type="entry name" value="PilM"/>
</dbReference>
<reference evidence="2 4" key="2">
    <citation type="submission" date="2019-07" db="EMBL/GenBank/DDBJ databases">
        <title>Genomic analysis of Lentibacillus sp. NKC851-2.</title>
        <authorList>
            <person name="Oh Y.J."/>
        </authorList>
    </citation>
    <scope>NUCLEOTIDE SEQUENCE [LARGE SCALE GENOMIC DNA]</scope>
    <source>
        <strain evidence="2 4">NKC851-2</strain>
    </source>
</reference>
<dbReference type="Proteomes" id="UP000306980">
    <property type="component" value="Unassembled WGS sequence"/>
</dbReference>
<sequence>MEFFNNGRVNMIITSRVIRYAYQKNTTTDSIVVHGEHELPAGTMQGGTIADAKAFQNAIEQLVQKYRWKRKKLAFCLVDDTVVIRDITIPTAMSKEEAMGYIRTQIGNSFYLPFDDPALAIDMLEGDGETTNVRLYAYPRGKINSFEQAFTAAGLHPVIADLTSLSVYRYYVQTTQAASDHVMLVHWNKDALFLTAFQHQKAVFSRHMKMASHEEMTQETAERIISDYMVEINRIIDFYQYSITKGEARIDQLIVSGDFPYLSTAKSFLADSLALPIYEFPEERLSLKYVDLLGLGLKNGG</sequence>
<dbReference type="Pfam" id="PF11104">
    <property type="entry name" value="PilM_2"/>
    <property type="match status" value="1"/>
</dbReference>
<dbReference type="RefSeq" id="WP_138602135.1">
    <property type="nucleotide sequence ID" value="NZ_VCIA01000001.1"/>
</dbReference>